<dbReference type="EMBL" id="VLKE01000001">
    <property type="protein sequence ID" value="TWH66919.1"/>
    <property type="molecule type" value="Genomic_DNA"/>
</dbReference>
<feature type="region of interest" description="Disordered" evidence="1">
    <location>
        <begin position="1"/>
        <end position="66"/>
    </location>
</feature>
<evidence type="ECO:0000256" key="1">
    <source>
        <dbReference type="SAM" id="MobiDB-lite"/>
    </source>
</evidence>
<name>A0A562I7F3_MICOL</name>
<evidence type="ECO:0000313" key="3">
    <source>
        <dbReference type="Proteomes" id="UP000319825"/>
    </source>
</evidence>
<keyword evidence="3" id="KW-1185">Reference proteome</keyword>
<dbReference type="Proteomes" id="UP000319825">
    <property type="component" value="Unassembled WGS sequence"/>
</dbReference>
<accession>A0A562I7F3</accession>
<dbReference type="RefSeq" id="WP_145773909.1">
    <property type="nucleotide sequence ID" value="NZ_BAAATQ010000034.1"/>
</dbReference>
<sequence>MSAARRTRRSPSTSEPSGNRYEKTVGAASFEDVDSVRSVGRSTGHQAKVAATSSADAGSASGSVSQVERVGVAVEIACPSVHGRLSMLTLAGTSGAALVSSETPNVESRRP</sequence>
<feature type="compositionally biased region" description="Low complexity" evidence="1">
    <location>
        <begin position="49"/>
        <end position="65"/>
    </location>
</feature>
<proteinExistence type="predicted"/>
<gene>
    <name evidence="2" type="ORF">JD77_01880</name>
</gene>
<dbReference type="AlphaFoldDB" id="A0A562I7F3"/>
<reference evidence="2 3" key="1">
    <citation type="submission" date="2019-07" db="EMBL/GenBank/DDBJ databases">
        <title>R&amp;d 2014.</title>
        <authorList>
            <person name="Klenk H.-P."/>
        </authorList>
    </citation>
    <scope>NUCLEOTIDE SEQUENCE [LARGE SCALE GENOMIC DNA]</scope>
    <source>
        <strain evidence="2 3">DSM 43868</strain>
    </source>
</reference>
<comment type="caution">
    <text evidence="2">The sequence shown here is derived from an EMBL/GenBank/DDBJ whole genome shotgun (WGS) entry which is preliminary data.</text>
</comment>
<organism evidence="2 3">
    <name type="scientific">Micromonospora olivasterospora</name>
    <dbReference type="NCBI Taxonomy" id="1880"/>
    <lineage>
        <taxon>Bacteria</taxon>
        <taxon>Bacillati</taxon>
        <taxon>Actinomycetota</taxon>
        <taxon>Actinomycetes</taxon>
        <taxon>Micromonosporales</taxon>
        <taxon>Micromonosporaceae</taxon>
        <taxon>Micromonospora</taxon>
    </lineage>
</organism>
<protein>
    <submittedName>
        <fullName evidence="2">Uncharacterized protein</fullName>
    </submittedName>
</protein>
<evidence type="ECO:0000313" key="2">
    <source>
        <dbReference type="EMBL" id="TWH66919.1"/>
    </source>
</evidence>